<feature type="compositionally biased region" description="Low complexity" evidence="1">
    <location>
        <begin position="249"/>
        <end position="261"/>
    </location>
</feature>
<sequence>MGFYPPPHPAGVRPPEEQVAPLYECSSFIFDDAAPFMMPPFTSPTSQQVPLSCHPTPFRFNMMSNSHGPVATVPPVLLSESSPKISIPVIFTHHPPVVEARKSLTSLLETQMSLATSKSKSRSTYYGLTPAEYAAYGGIRSSTSHHLSTPSTTEETSEKHQKDKSVNGPDTPKHENRPEEPGFVVYDKHLFQSEVPDDRILTQSSKVTEDSQSGALNTGIQSLKRTNMGTIKPNLAFGLAQKTIQPPTSDESSSKASYSEAPVPMPKAGEVHMKSLAQFSIEAGLKAAQYSTDSIDTSSLVTPYMNILNAEAQLNTKGVANAQKDSKFGKSSFSNKTFNGVTNINEQSRNLRPTQIKISPPAVQSINVQPTAKLVSATQMQGQFTGSQCVKAAANGEQQPTKVPSEIPLLSTIITQDILEKQIKEISNPNKVSNENVLTNRVKVGDGYLDDSQNGRNPDAKIFENTLNNQEIFTKRKILPHEPVQSSLCCGHHNICTDSSPKMSGKIIHLHDTETQVWRNNQLLEKNHCMVTSNIPDVSITLPGTGTTEMALLGTPIKSATHPNVNVPIEANQLHEPKKAMEKRNTTPVSAAVIAKSNIGWGCPSKSVQAEKLYKNSYSVMEATTITGLNTQGLQHLNSINAEILQQKPAFNVATTNTSMSKNESRSSDNPPTEHLRGSTSKTPPAQAVEATQHLTAPSSNFDLGSHLENNPTSENLLQNKFQMVLPLPAEPTVAAKPTCNAQQSSKPVVPSSPTIRHIPPKTAQIRSDRFEAQSVTTNLLNNSPETPSHQIADRTTQQEEILAVMQPMMGHKCLASPLAPTKSSLTAMMETQASISATLKEINTLGVGVKQETKAMKSSQISLTCMDSANLQASSEHLTSVNKPATSSETNIYNINPQAATHVALNPHSLSKIQSVNDATKDQNPLQSPQATGKPWAAVRASPLPEPRMCFTPKQAHTPTLPRPVKTPVSLNHLTESKPSSDIVKQQIHSPLPPYQSNTPTSIVQESDKSLTMNESKPETKLPTSKDTSVPGIKAHSPVHHIKTDRSSYSSVEGTLSSPSINNSKPKPSTQNLDSSSAIEISPPVVKTESSKTPNSVECLTEQPLDTTASAEPATGTDMKPSIVKDAVIDSATPASLPQASVSVKAPAPNRGTSPPSQPQTGLKIKDILKAKDRAAPMETPAVESSMKSVTSTASSVTDKSSVAEGTPPTPTQPKATQKMTCTE</sequence>
<proteinExistence type="predicted"/>
<feature type="compositionally biased region" description="Low complexity" evidence="1">
    <location>
        <begin position="142"/>
        <end position="154"/>
    </location>
</feature>
<accession>A0A8C6KQH0</accession>
<feature type="compositionally biased region" description="Polar residues" evidence="1">
    <location>
        <begin position="970"/>
        <end position="1016"/>
    </location>
</feature>
<feature type="compositionally biased region" description="Basic and acidic residues" evidence="1">
    <location>
        <begin position="1165"/>
        <end position="1177"/>
    </location>
</feature>
<protein>
    <submittedName>
        <fullName evidence="2">Uncharacterized protein</fullName>
    </submittedName>
</protein>
<feature type="compositionally biased region" description="Polar residues" evidence="1">
    <location>
        <begin position="1092"/>
        <end position="1111"/>
    </location>
</feature>
<feature type="compositionally biased region" description="Low complexity" evidence="1">
    <location>
        <begin position="1186"/>
        <end position="1205"/>
    </location>
</feature>
<name>A0A8C6KQH0_NOTFU</name>
<dbReference type="GeneTree" id="ENSGT00960000186692"/>
<dbReference type="AlphaFoldDB" id="A0A8C6KQH0"/>
<evidence type="ECO:0000313" key="2">
    <source>
        <dbReference type="Ensembl" id="ENSNFUP00015008104.1"/>
    </source>
</evidence>
<reference evidence="2" key="1">
    <citation type="submission" date="2014-08" db="EMBL/GenBank/DDBJ databases">
        <authorList>
            <person name="Senf B."/>
            <person name="Petzold A."/>
            <person name="Downie B.R."/>
            <person name="Koch P."/>
            <person name="Platzer M."/>
        </authorList>
    </citation>
    <scope>NUCLEOTIDE SEQUENCE [LARGE SCALE GENOMIC DNA]</scope>
    <source>
        <strain evidence="2">GRZ</strain>
    </source>
</reference>
<feature type="compositionally biased region" description="Low complexity" evidence="1">
    <location>
        <begin position="1214"/>
        <end position="1225"/>
    </location>
</feature>
<reference evidence="2" key="3">
    <citation type="submission" date="2025-09" db="UniProtKB">
        <authorList>
            <consortium name="Ensembl"/>
        </authorList>
    </citation>
    <scope>IDENTIFICATION</scope>
</reference>
<feature type="compositionally biased region" description="Basic and acidic residues" evidence="1">
    <location>
        <begin position="663"/>
        <end position="677"/>
    </location>
</feature>
<feature type="region of interest" description="Disordered" evidence="1">
    <location>
        <begin position="142"/>
        <end position="180"/>
    </location>
</feature>
<feature type="compositionally biased region" description="Polar residues" evidence="1">
    <location>
        <begin position="1048"/>
        <end position="1057"/>
    </location>
</feature>
<evidence type="ECO:0000313" key="3">
    <source>
        <dbReference type="Proteomes" id="UP000694548"/>
    </source>
</evidence>
<feature type="region of interest" description="Disordered" evidence="1">
    <location>
        <begin position="244"/>
        <end position="266"/>
    </location>
</feature>
<reference evidence="2" key="2">
    <citation type="submission" date="2025-08" db="UniProtKB">
        <authorList>
            <consortium name="Ensembl"/>
        </authorList>
    </citation>
    <scope>IDENTIFICATION</scope>
</reference>
<feature type="compositionally biased region" description="Low complexity" evidence="1">
    <location>
        <begin position="1058"/>
        <end position="1070"/>
    </location>
</feature>
<evidence type="ECO:0000256" key="1">
    <source>
        <dbReference type="SAM" id="MobiDB-lite"/>
    </source>
</evidence>
<feature type="compositionally biased region" description="Basic and acidic residues" evidence="1">
    <location>
        <begin position="156"/>
        <end position="180"/>
    </location>
</feature>
<feature type="compositionally biased region" description="Polar residues" evidence="1">
    <location>
        <begin position="1134"/>
        <end position="1143"/>
    </location>
</feature>
<keyword evidence="3" id="KW-1185">Reference proteome</keyword>
<feature type="region of interest" description="Disordered" evidence="1">
    <location>
        <begin position="954"/>
        <end position="1225"/>
    </location>
</feature>
<organism evidence="2 3">
    <name type="scientific">Nothobranchius furzeri</name>
    <name type="common">Turquoise killifish</name>
    <dbReference type="NCBI Taxonomy" id="105023"/>
    <lineage>
        <taxon>Eukaryota</taxon>
        <taxon>Metazoa</taxon>
        <taxon>Chordata</taxon>
        <taxon>Craniata</taxon>
        <taxon>Vertebrata</taxon>
        <taxon>Euteleostomi</taxon>
        <taxon>Actinopterygii</taxon>
        <taxon>Neopterygii</taxon>
        <taxon>Teleostei</taxon>
        <taxon>Neoteleostei</taxon>
        <taxon>Acanthomorphata</taxon>
        <taxon>Ovalentaria</taxon>
        <taxon>Atherinomorphae</taxon>
        <taxon>Cyprinodontiformes</taxon>
        <taxon>Nothobranchiidae</taxon>
        <taxon>Nothobranchius</taxon>
    </lineage>
</organism>
<dbReference type="Proteomes" id="UP000694548">
    <property type="component" value="Chromosome sgr07"/>
</dbReference>
<feature type="region of interest" description="Disordered" evidence="1">
    <location>
        <begin position="657"/>
        <end position="687"/>
    </location>
</feature>
<dbReference type="Ensembl" id="ENSNFUT00015008524.1">
    <property type="protein sequence ID" value="ENSNFUP00015008104.1"/>
    <property type="gene ID" value="ENSNFUG00015003978.1"/>
</dbReference>
<feature type="compositionally biased region" description="Polar residues" evidence="1">
    <location>
        <begin position="1152"/>
        <end position="1162"/>
    </location>
</feature>
<feature type="compositionally biased region" description="Polar residues" evidence="1">
    <location>
        <begin position="1071"/>
        <end position="1080"/>
    </location>
</feature>